<dbReference type="Pfam" id="PF17851">
    <property type="entry name" value="GH43_C2"/>
    <property type="match status" value="1"/>
</dbReference>
<dbReference type="Gene3D" id="2.60.120.200">
    <property type="match status" value="1"/>
</dbReference>
<dbReference type="PANTHER" id="PTHR42812:SF12">
    <property type="entry name" value="BETA-XYLOSIDASE-RELATED"/>
    <property type="match status" value="1"/>
</dbReference>
<dbReference type="Pfam" id="PF04616">
    <property type="entry name" value="Glyco_hydro_43"/>
    <property type="match status" value="1"/>
</dbReference>
<reference evidence="9 10" key="2">
    <citation type="submission" date="2018-02" db="EMBL/GenBank/DDBJ databases">
        <authorList>
            <person name="Cohen D.B."/>
            <person name="Kent A.D."/>
        </authorList>
    </citation>
    <scope>NUCLEOTIDE SEQUENCE [LARGE SCALE GENOMIC DNA]</scope>
    <source>
        <strain evidence="9 10">CECT 9216</strain>
    </source>
</reference>
<dbReference type="CDD" id="cd09000">
    <property type="entry name" value="GH43_SXA-like"/>
    <property type="match status" value="1"/>
</dbReference>
<evidence type="ECO:0000256" key="3">
    <source>
        <dbReference type="ARBA" id="ARBA00023295"/>
    </source>
</evidence>
<dbReference type="InterPro" id="IPR013320">
    <property type="entry name" value="ConA-like_dom_sf"/>
</dbReference>
<evidence type="ECO:0000256" key="4">
    <source>
        <dbReference type="PIRSR" id="PIRSR606710-1"/>
    </source>
</evidence>
<accession>A0A2N9K8R8</accession>
<feature type="site" description="Important for catalytic activity, responsible for pKa modulation of the active site Glu and correct orientation of both the proton donor and substrate" evidence="5">
    <location>
        <position position="135"/>
    </location>
</feature>
<evidence type="ECO:0000313" key="9">
    <source>
        <dbReference type="EMBL" id="SPE06974.1"/>
    </source>
</evidence>
<proteinExistence type="inferred from homology"/>
<dbReference type="Proteomes" id="UP000237923">
    <property type="component" value="Unassembled WGS sequence"/>
</dbReference>
<comment type="similarity">
    <text evidence="1 6">Belongs to the glycosyl hydrolase 43 family.</text>
</comment>
<feature type="active site" description="Proton donor" evidence="4">
    <location>
        <position position="195"/>
    </location>
</feature>
<dbReference type="SUPFAM" id="SSF49899">
    <property type="entry name" value="Concanavalin A-like lectins/glucanases"/>
    <property type="match status" value="1"/>
</dbReference>
<evidence type="ECO:0000313" key="11">
    <source>
        <dbReference type="Proteomes" id="UP000239237"/>
    </source>
</evidence>
<evidence type="ECO:0000256" key="6">
    <source>
        <dbReference type="RuleBase" id="RU361187"/>
    </source>
</evidence>
<name>A0A2N9K8R8_9LACO</name>
<dbReference type="InterPro" id="IPR051795">
    <property type="entry name" value="Glycosyl_Hydrlase_43"/>
</dbReference>
<evidence type="ECO:0000256" key="1">
    <source>
        <dbReference type="ARBA" id="ARBA00009865"/>
    </source>
</evidence>
<feature type="active site" description="Proton acceptor" evidence="4">
    <location>
        <position position="21"/>
    </location>
</feature>
<dbReference type="EMBL" id="OKQR01000001">
    <property type="protein sequence ID" value="SPD91695.1"/>
    <property type="molecule type" value="Genomic_DNA"/>
</dbReference>
<gene>
    <name evidence="9" type="primary">xynB</name>
    <name evidence="8" type="ORF">LES8486_00679</name>
    <name evidence="9" type="ORF">LES9216_00826</name>
</gene>
<feature type="domain" description="Beta-xylosidase C-terminal Concanavalin A-like" evidence="7">
    <location>
        <begin position="352"/>
        <end position="555"/>
    </location>
</feature>
<dbReference type="EMBL" id="OKQU01000001">
    <property type="protein sequence ID" value="SPE06974.1"/>
    <property type="molecule type" value="Genomic_DNA"/>
</dbReference>
<dbReference type="PANTHER" id="PTHR42812">
    <property type="entry name" value="BETA-XYLOSIDASE"/>
    <property type="match status" value="1"/>
</dbReference>
<dbReference type="GO" id="GO:0005975">
    <property type="term" value="P:carbohydrate metabolic process"/>
    <property type="evidence" value="ECO:0007669"/>
    <property type="project" value="InterPro"/>
</dbReference>
<organism evidence="9 10">
    <name type="scientific">Leuconostoc suionicum</name>
    <dbReference type="NCBI Taxonomy" id="1511761"/>
    <lineage>
        <taxon>Bacteria</taxon>
        <taxon>Bacillati</taxon>
        <taxon>Bacillota</taxon>
        <taxon>Bacilli</taxon>
        <taxon>Lactobacillales</taxon>
        <taxon>Lactobacillaceae</taxon>
        <taxon>Leuconostoc</taxon>
    </lineage>
</organism>
<evidence type="ECO:0000256" key="5">
    <source>
        <dbReference type="PIRSR" id="PIRSR606710-2"/>
    </source>
</evidence>
<dbReference type="Gene3D" id="2.115.10.20">
    <property type="entry name" value="Glycosyl hydrolase domain, family 43"/>
    <property type="match status" value="1"/>
</dbReference>
<reference evidence="8 11" key="1">
    <citation type="submission" date="2018-02" db="EMBL/GenBank/DDBJ databases">
        <authorList>
            <person name="Rodrigo-Torres L."/>
            <person name="Arahal R. D."/>
            <person name="Lucena T."/>
        </authorList>
    </citation>
    <scope>NUCLEOTIDE SEQUENCE [LARGE SCALE GENOMIC DNA]</scope>
    <source>
        <strain evidence="8 11">CECT 8486</strain>
    </source>
</reference>
<dbReference type="SUPFAM" id="SSF75005">
    <property type="entry name" value="Arabinanase/levansucrase/invertase"/>
    <property type="match status" value="1"/>
</dbReference>
<evidence type="ECO:0000313" key="8">
    <source>
        <dbReference type="EMBL" id="SPD91695.1"/>
    </source>
</evidence>
<dbReference type="EC" id="3.2.1.37" evidence="9"/>
<protein>
    <submittedName>
        <fullName evidence="9">Beta-xylosidase</fullName>
        <ecNumber evidence="9">3.2.1.37</ecNumber>
    </submittedName>
</protein>
<dbReference type="InterPro" id="IPR023296">
    <property type="entry name" value="Glyco_hydro_beta-prop_sf"/>
</dbReference>
<dbReference type="InterPro" id="IPR006710">
    <property type="entry name" value="Glyco_hydro_43"/>
</dbReference>
<evidence type="ECO:0000259" key="7">
    <source>
        <dbReference type="Pfam" id="PF17851"/>
    </source>
</evidence>
<keyword evidence="11" id="KW-1185">Reference proteome</keyword>
<sequence length="558" mass="63264">MKESDYMLKIKNPIISGMAPDPSIIRVENKYYIATSTFHWTPAIQIFESTDLKNWQLIDHVLKKEEISLKGTNTPAGIWAPHLSYDAHKKRYWIAYSHMLNMAGREFNADSYALWSESIHGPWSEPIYLTSVGFDPSIFHDDDGKKYIAILEWESRPNYQAPGHIVIAEFNFEKQKIVGSWHRVTTGFTSRGAAEAPIIYKRNGYYYLMIAAGGTGYAHGVEIGRSKDIFGPYESHPSGEPIITSSPEHLFSLGDPDAGQFEMYNPNSNIQKSGHGSLVETPNGEWYVAHLMSRPLPGTTLNPLGRETGIQKVNWTADDWLQMADGTNFAKENIDGPQQKEATIKYSEDITEDFNEPHYDKRFLSPYRFQNKTWVNHSENTDYLRIYGGESLFSQMNPSILATRATSFTYSLETEVEIHPNHYSESAGAGLYYDANNWLYANLYWSESLNAITLGLTQAKLGEKKIYQYVKVPIAIGHVQIKFVYNFGEATVFYRMSADGEWLILLENIDVNYLSDEGVNGEKGEIGGFTGLFNFIAVTDAHQHDGYGDFSFYKVTNL</sequence>
<dbReference type="Proteomes" id="UP000239237">
    <property type="component" value="Unassembled WGS sequence"/>
</dbReference>
<keyword evidence="2 6" id="KW-0378">Hydrolase</keyword>
<dbReference type="AlphaFoldDB" id="A0A2N9K8R8"/>
<dbReference type="GO" id="GO:0009044">
    <property type="term" value="F:xylan 1,4-beta-xylosidase activity"/>
    <property type="evidence" value="ECO:0007669"/>
    <property type="project" value="UniProtKB-EC"/>
</dbReference>
<evidence type="ECO:0000256" key="2">
    <source>
        <dbReference type="ARBA" id="ARBA00022801"/>
    </source>
</evidence>
<evidence type="ECO:0000313" key="10">
    <source>
        <dbReference type="Proteomes" id="UP000237923"/>
    </source>
</evidence>
<keyword evidence="3 6" id="KW-0326">Glycosidase</keyword>
<dbReference type="InterPro" id="IPR041542">
    <property type="entry name" value="GH43_C2"/>
</dbReference>